<feature type="signal peptide" evidence="1">
    <location>
        <begin position="1"/>
        <end position="24"/>
    </location>
</feature>
<protein>
    <submittedName>
        <fullName evidence="2">Uncharacterized protein</fullName>
    </submittedName>
</protein>
<evidence type="ECO:0000313" key="2">
    <source>
        <dbReference type="EMBL" id="KAF4629321.1"/>
    </source>
</evidence>
<accession>A0A8H4W0P6</accession>
<comment type="caution">
    <text evidence="2">The sequence shown here is derived from an EMBL/GenBank/DDBJ whole genome shotgun (WGS) entry which is preliminary data.</text>
</comment>
<evidence type="ECO:0000313" key="3">
    <source>
        <dbReference type="Proteomes" id="UP000566819"/>
    </source>
</evidence>
<sequence>MFKCKRAVLFLLLAIAFIPREVATAENQIYANEDTEEEGSEDLWESHVSAVYSSFNLKDWSHYNYSSNYGATRSSVVRWGGKFYDPLGFKGGENDTVSAAQSRNGTLFDVAIVQGNEEYRNMMAQIQQDLRGNRSIYYTEIDWNTGWSWNDWIGIPTYKAYYHRIYNYLKYGPPPPFSPDPTPVFTSILQSLQLATEDSLGVTLNYTGNQYDKGIHVSLHWEFNETFTRALKNAMNSLAAPEEKAGLVGPYPSPWVDWYDHSNDYVNYGGENGTKLAQEQARKGAEMMEHDPAHRYGDFICGNGYIDEELRIMEEMKANGTWVEPLYSSKVKVPWECPIRGTSLTLSSLELIYRRGFSLQQVKSRGEVDVPTGAQLWPQLIFDAHRKGYIEDLLLFKVLTYETLYLHPDSGPDCRSLKTLAGLIFQETDVLGIYARVGIAKDIPEDWIEPDLSSSEGVLV</sequence>
<dbReference type="AlphaFoldDB" id="A0A8H4W0P6"/>
<name>A0A8H4W0P6_9HELO</name>
<dbReference type="EMBL" id="JAAMPI010000692">
    <property type="protein sequence ID" value="KAF4629321.1"/>
    <property type="molecule type" value="Genomic_DNA"/>
</dbReference>
<organism evidence="2 3">
    <name type="scientific">Cudoniella acicularis</name>
    <dbReference type="NCBI Taxonomy" id="354080"/>
    <lineage>
        <taxon>Eukaryota</taxon>
        <taxon>Fungi</taxon>
        <taxon>Dikarya</taxon>
        <taxon>Ascomycota</taxon>
        <taxon>Pezizomycotina</taxon>
        <taxon>Leotiomycetes</taxon>
        <taxon>Helotiales</taxon>
        <taxon>Tricladiaceae</taxon>
        <taxon>Cudoniella</taxon>
    </lineage>
</organism>
<proteinExistence type="predicted"/>
<evidence type="ECO:0000256" key="1">
    <source>
        <dbReference type="SAM" id="SignalP"/>
    </source>
</evidence>
<keyword evidence="3" id="KW-1185">Reference proteome</keyword>
<dbReference type="OrthoDB" id="3531276at2759"/>
<reference evidence="2 3" key="1">
    <citation type="submission" date="2020-03" db="EMBL/GenBank/DDBJ databases">
        <title>Draft Genome Sequence of Cudoniella acicularis.</title>
        <authorList>
            <person name="Buettner E."/>
            <person name="Kellner H."/>
        </authorList>
    </citation>
    <scope>NUCLEOTIDE SEQUENCE [LARGE SCALE GENOMIC DNA]</scope>
    <source>
        <strain evidence="2 3">DSM 108380</strain>
    </source>
</reference>
<feature type="chain" id="PRO_5034704902" evidence="1">
    <location>
        <begin position="25"/>
        <end position="460"/>
    </location>
</feature>
<dbReference type="Proteomes" id="UP000566819">
    <property type="component" value="Unassembled WGS sequence"/>
</dbReference>
<keyword evidence="1" id="KW-0732">Signal</keyword>
<gene>
    <name evidence="2" type="ORF">G7Y89_g8822</name>
</gene>